<evidence type="ECO:0000256" key="2">
    <source>
        <dbReference type="SAM" id="SignalP"/>
    </source>
</evidence>
<feature type="compositionally biased region" description="Basic residues" evidence="1">
    <location>
        <begin position="448"/>
        <end position="460"/>
    </location>
</feature>
<feature type="compositionally biased region" description="Acidic residues" evidence="1">
    <location>
        <begin position="95"/>
        <end position="105"/>
    </location>
</feature>
<evidence type="ECO:0000313" key="4">
    <source>
        <dbReference type="EnsemblMetazoa" id="CPIJ004009-PA"/>
    </source>
</evidence>
<dbReference type="Proteomes" id="UP000002320">
    <property type="component" value="Unassembled WGS sequence"/>
</dbReference>
<evidence type="ECO:0000313" key="5">
    <source>
        <dbReference type="Proteomes" id="UP000002320"/>
    </source>
</evidence>
<feature type="chain" id="PRO_5014566591" evidence="2">
    <location>
        <begin position="18"/>
        <end position="542"/>
    </location>
</feature>
<evidence type="ECO:0000256" key="1">
    <source>
        <dbReference type="SAM" id="MobiDB-lite"/>
    </source>
</evidence>
<reference evidence="3" key="1">
    <citation type="submission" date="2007-03" db="EMBL/GenBank/DDBJ databases">
        <title>Annotation of Culex pipiens quinquefasciatus.</title>
        <authorList>
            <consortium name="The Broad Institute Genome Sequencing Platform"/>
            <person name="Atkinson P.W."/>
            <person name="Hemingway J."/>
            <person name="Christensen B.M."/>
            <person name="Higgs S."/>
            <person name="Kodira C."/>
            <person name="Hannick L."/>
            <person name="Megy K."/>
            <person name="O'Leary S."/>
            <person name="Pearson M."/>
            <person name="Haas B.J."/>
            <person name="Mauceli E."/>
            <person name="Wortman J.R."/>
            <person name="Lee N.H."/>
            <person name="Guigo R."/>
            <person name="Stanke M."/>
            <person name="Alvarado L."/>
            <person name="Amedeo P."/>
            <person name="Antoine C.H."/>
            <person name="Arensburger P."/>
            <person name="Bidwell S.L."/>
            <person name="Crawford M."/>
            <person name="Camaro F."/>
            <person name="Devon K."/>
            <person name="Engels R."/>
            <person name="Hammond M."/>
            <person name="Howarth C."/>
            <person name="Koehrsen M."/>
            <person name="Lawson D."/>
            <person name="Montgomery P."/>
            <person name="Nene V."/>
            <person name="Nusbaum C."/>
            <person name="Puiu D."/>
            <person name="Romero-Severson J."/>
            <person name="Severson D.W."/>
            <person name="Shumway M."/>
            <person name="Sisk P."/>
            <person name="Stolte C."/>
            <person name="Zeng Q."/>
            <person name="Eisenstadt E."/>
            <person name="Fraser-Liggett C."/>
            <person name="Strausberg R."/>
            <person name="Galagan J."/>
            <person name="Birren B."/>
            <person name="Collins F.H."/>
        </authorList>
    </citation>
    <scope>NUCLEOTIDE SEQUENCE [LARGE SCALE GENOMIC DNA]</scope>
    <source>
        <strain evidence="3">JHB</strain>
    </source>
</reference>
<dbReference type="eggNOG" id="ENOG502S3CE">
    <property type="taxonomic scope" value="Eukaryota"/>
</dbReference>
<organism>
    <name type="scientific">Culex quinquefasciatus</name>
    <name type="common">Southern house mosquito</name>
    <name type="synonym">Culex pungens</name>
    <dbReference type="NCBI Taxonomy" id="7176"/>
    <lineage>
        <taxon>Eukaryota</taxon>
        <taxon>Metazoa</taxon>
        <taxon>Ecdysozoa</taxon>
        <taxon>Arthropoda</taxon>
        <taxon>Hexapoda</taxon>
        <taxon>Insecta</taxon>
        <taxon>Pterygota</taxon>
        <taxon>Neoptera</taxon>
        <taxon>Endopterygota</taxon>
        <taxon>Diptera</taxon>
        <taxon>Nematocera</taxon>
        <taxon>Culicoidea</taxon>
        <taxon>Culicidae</taxon>
        <taxon>Culicinae</taxon>
        <taxon>Culicini</taxon>
        <taxon>Culex</taxon>
        <taxon>Culex</taxon>
    </lineage>
</organism>
<accession>B0WA61</accession>
<feature type="compositionally biased region" description="Acidic residues" evidence="1">
    <location>
        <begin position="242"/>
        <end position="259"/>
    </location>
</feature>
<feature type="region of interest" description="Disordered" evidence="1">
    <location>
        <begin position="205"/>
        <end position="325"/>
    </location>
</feature>
<evidence type="ECO:0000313" key="3">
    <source>
        <dbReference type="EMBL" id="EDS40890.1"/>
    </source>
</evidence>
<dbReference type="STRING" id="7176.B0WA61"/>
<feature type="compositionally biased region" description="Polar residues" evidence="1">
    <location>
        <begin position="434"/>
        <end position="443"/>
    </location>
</feature>
<keyword evidence="5" id="KW-1185">Reference proteome</keyword>
<feature type="region of interest" description="Disordered" evidence="1">
    <location>
        <begin position="87"/>
        <end position="192"/>
    </location>
</feature>
<dbReference type="OMA" id="HHISHEV"/>
<dbReference type="InParanoid" id="B0WA61"/>
<name>B0WA61_CULQU</name>
<feature type="compositionally biased region" description="Basic and acidic residues" evidence="1">
    <location>
        <begin position="165"/>
        <end position="192"/>
    </location>
</feature>
<keyword evidence="2" id="KW-0732">Signal</keyword>
<feature type="compositionally biased region" description="Basic and acidic residues" evidence="1">
    <location>
        <begin position="461"/>
        <end position="471"/>
    </location>
</feature>
<dbReference type="AlphaFoldDB" id="B0WA61"/>
<dbReference type="VEuPathDB" id="VectorBase:CPIJ004009"/>
<dbReference type="EnsemblMetazoa" id="CPIJ004009-RA">
    <property type="protein sequence ID" value="CPIJ004009-PA"/>
    <property type="gene ID" value="CPIJ004009"/>
</dbReference>
<feature type="signal peptide" evidence="2">
    <location>
        <begin position="1"/>
        <end position="17"/>
    </location>
</feature>
<dbReference type="EMBL" id="DS231869">
    <property type="protein sequence ID" value="EDS40890.1"/>
    <property type="molecule type" value="Genomic_DNA"/>
</dbReference>
<gene>
    <name evidence="4" type="primary">6035400</name>
    <name evidence="3" type="ORF">CpipJ_CPIJ004009</name>
</gene>
<feature type="compositionally biased region" description="Polar residues" evidence="1">
    <location>
        <begin position="205"/>
        <end position="214"/>
    </location>
</feature>
<feature type="region of interest" description="Disordered" evidence="1">
    <location>
        <begin position="431"/>
        <end position="508"/>
    </location>
</feature>
<dbReference type="OrthoDB" id="1734063at2759"/>
<proteinExistence type="predicted"/>
<feature type="compositionally biased region" description="Basic and acidic residues" evidence="1">
    <location>
        <begin position="132"/>
        <end position="144"/>
    </location>
</feature>
<dbReference type="KEGG" id="cqu:CpipJ_CPIJ004009"/>
<protein>
    <submittedName>
        <fullName evidence="3 4">Uncharacterized protein</fullName>
    </submittedName>
</protein>
<reference evidence="4" key="2">
    <citation type="submission" date="2021-02" db="UniProtKB">
        <authorList>
            <consortium name="EnsemblMetazoa"/>
        </authorList>
    </citation>
    <scope>IDENTIFICATION</scope>
    <source>
        <strain evidence="4">JHB</strain>
    </source>
</reference>
<feature type="compositionally biased region" description="Basic and acidic residues" evidence="1">
    <location>
        <begin position="232"/>
        <end position="241"/>
    </location>
</feature>
<sequence>MAVQWLVAFAIIIGASANGGDFDFRAFDFGDEDTEFFGGSFEKSFSDHETYFPTDFNLGSLDLVAATPKFARMSTYVDPGEVRVARIKRKTASGEDGDDEEDEDGRDGSSEEKSGGSVDDYADRYEQFVSRHFRDRDEQRKQDDANGGGDGASYEYRFDFGPSDDYERIKQESEAQSRQLAKDPKNCKAREQDGMICHVCRDPVTDTTSESCSYATAPHHNKFAYVKQKNYNSKDHEKEPEGESEEDDRDVDEQQEGSEEVTQQPAKPIKRKENILVNLPPKPKVTPTKKPVVHHKPGSPKATANGGGYRYQPVDPQSNKERPRSAPMIQHPTYYDFYTHFFPATAGRSSEKIRQQLPEQAANGSDEVYVLRSNPDEVAKVLADFESRDWSNCKKGKKNDLTCYTCTDSDGVKHEECMYVSESRQVPARILPAASTTQPTATETVLKPTKKTHRGSHPSKKKVDSSQEQKKPTSPKLRNSSAGKPQKLVQLLEPTQQEQTSPEEHQTVKRTVSIMSHVDERGPAVRGGGRVMHYEHQVTHTV</sequence>
<dbReference type="HOGENOM" id="CLU_498026_0_0_1"/>
<dbReference type="VEuPathDB" id="VectorBase:CQUJHB005680"/>